<sequence>MVALPYRIINNVEKKLMSVLEFMSERGSVTDLQSIFQRLTFDGTMSLLLDIDPETLTVDLPHSKFAVLNRLKVGNKKHFVDAFKLSDELFYKFKLGKREKETKTNDEKVEDLTLLTGYMREYKVETGSSGNPDKFIKDTLLNLMVAGRDTTSSVLTSFFYLLDKNPVAESKIREEIREQLGMKEGEEWKQFSANELGNLVYLHAAL</sequence>
<comment type="caution">
    <text evidence="6">The sequence shown here is derived from an EMBL/GenBank/DDBJ whole genome shotgun (WGS) entry which is preliminary data.</text>
</comment>
<keyword evidence="7" id="KW-1185">Reference proteome</keyword>
<dbReference type="EMBL" id="PKPP01005727">
    <property type="protein sequence ID" value="PWA59069.1"/>
    <property type="molecule type" value="Genomic_DNA"/>
</dbReference>
<evidence type="ECO:0000313" key="6">
    <source>
        <dbReference type="EMBL" id="PWA59069.1"/>
    </source>
</evidence>
<dbReference type="PANTHER" id="PTHR24296">
    <property type="entry name" value="CYTOCHROME P450"/>
    <property type="match status" value="1"/>
</dbReference>
<evidence type="ECO:0000313" key="7">
    <source>
        <dbReference type="Proteomes" id="UP000245207"/>
    </source>
</evidence>
<gene>
    <name evidence="6" type="ORF">CTI12_AA303350</name>
</gene>
<dbReference type="GO" id="GO:0016705">
    <property type="term" value="F:oxidoreductase activity, acting on paired donors, with incorporation or reduction of molecular oxygen"/>
    <property type="evidence" value="ECO:0007669"/>
    <property type="project" value="InterPro"/>
</dbReference>
<evidence type="ECO:0000256" key="3">
    <source>
        <dbReference type="ARBA" id="ARBA00022723"/>
    </source>
</evidence>
<dbReference type="AlphaFoldDB" id="A0A2U1MCS4"/>
<comment type="cofactor">
    <cofactor evidence="1">
        <name>heme</name>
        <dbReference type="ChEBI" id="CHEBI:30413"/>
    </cofactor>
</comment>
<dbReference type="InterPro" id="IPR001128">
    <property type="entry name" value="Cyt_P450"/>
</dbReference>
<comment type="similarity">
    <text evidence="2">Belongs to the cytochrome P450 family.</text>
</comment>
<dbReference type="GO" id="GO:0005506">
    <property type="term" value="F:iron ion binding"/>
    <property type="evidence" value="ECO:0007669"/>
    <property type="project" value="InterPro"/>
</dbReference>
<dbReference type="GO" id="GO:0020037">
    <property type="term" value="F:heme binding"/>
    <property type="evidence" value="ECO:0007669"/>
    <property type="project" value="InterPro"/>
</dbReference>
<dbReference type="Gene3D" id="1.10.630.10">
    <property type="entry name" value="Cytochrome P450"/>
    <property type="match status" value="1"/>
</dbReference>
<dbReference type="Pfam" id="PF00067">
    <property type="entry name" value="p450"/>
    <property type="match status" value="1"/>
</dbReference>
<dbReference type="Proteomes" id="UP000245207">
    <property type="component" value="Unassembled WGS sequence"/>
</dbReference>
<dbReference type="InterPro" id="IPR036396">
    <property type="entry name" value="Cyt_P450_sf"/>
</dbReference>
<keyword evidence="3" id="KW-0479">Metal-binding</keyword>
<accession>A0A2U1MCS4</accession>
<name>A0A2U1MCS4_ARTAN</name>
<dbReference type="SUPFAM" id="SSF48264">
    <property type="entry name" value="Cytochrome P450"/>
    <property type="match status" value="1"/>
</dbReference>
<evidence type="ECO:0000256" key="5">
    <source>
        <dbReference type="ARBA" id="ARBA00023004"/>
    </source>
</evidence>
<keyword evidence="4" id="KW-0560">Oxidoreductase</keyword>
<dbReference type="OrthoDB" id="1470350at2759"/>
<protein>
    <submittedName>
        <fullName evidence="6">Cytochrome P450</fullName>
    </submittedName>
</protein>
<proteinExistence type="inferred from homology"/>
<reference evidence="6 7" key="1">
    <citation type="journal article" date="2018" name="Mol. Plant">
        <title>The genome of Artemisia annua provides insight into the evolution of Asteraceae family and artemisinin biosynthesis.</title>
        <authorList>
            <person name="Shen Q."/>
            <person name="Zhang L."/>
            <person name="Liao Z."/>
            <person name="Wang S."/>
            <person name="Yan T."/>
            <person name="Shi P."/>
            <person name="Liu M."/>
            <person name="Fu X."/>
            <person name="Pan Q."/>
            <person name="Wang Y."/>
            <person name="Lv Z."/>
            <person name="Lu X."/>
            <person name="Zhang F."/>
            <person name="Jiang W."/>
            <person name="Ma Y."/>
            <person name="Chen M."/>
            <person name="Hao X."/>
            <person name="Li L."/>
            <person name="Tang Y."/>
            <person name="Lv G."/>
            <person name="Zhou Y."/>
            <person name="Sun X."/>
            <person name="Brodelius P.E."/>
            <person name="Rose J.K.C."/>
            <person name="Tang K."/>
        </authorList>
    </citation>
    <scope>NUCLEOTIDE SEQUENCE [LARGE SCALE GENOMIC DNA]</scope>
    <source>
        <strain evidence="7">cv. Huhao1</strain>
        <tissue evidence="6">Leaf</tissue>
    </source>
</reference>
<evidence type="ECO:0000256" key="4">
    <source>
        <dbReference type="ARBA" id="ARBA00023002"/>
    </source>
</evidence>
<dbReference type="GO" id="GO:0004497">
    <property type="term" value="F:monooxygenase activity"/>
    <property type="evidence" value="ECO:0007669"/>
    <property type="project" value="InterPro"/>
</dbReference>
<keyword evidence="5" id="KW-0408">Iron</keyword>
<evidence type="ECO:0000256" key="1">
    <source>
        <dbReference type="ARBA" id="ARBA00001971"/>
    </source>
</evidence>
<dbReference type="STRING" id="35608.A0A2U1MCS4"/>
<evidence type="ECO:0000256" key="2">
    <source>
        <dbReference type="ARBA" id="ARBA00010617"/>
    </source>
</evidence>
<organism evidence="6 7">
    <name type="scientific">Artemisia annua</name>
    <name type="common">Sweet wormwood</name>
    <dbReference type="NCBI Taxonomy" id="35608"/>
    <lineage>
        <taxon>Eukaryota</taxon>
        <taxon>Viridiplantae</taxon>
        <taxon>Streptophyta</taxon>
        <taxon>Embryophyta</taxon>
        <taxon>Tracheophyta</taxon>
        <taxon>Spermatophyta</taxon>
        <taxon>Magnoliopsida</taxon>
        <taxon>eudicotyledons</taxon>
        <taxon>Gunneridae</taxon>
        <taxon>Pentapetalae</taxon>
        <taxon>asterids</taxon>
        <taxon>campanulids</taxon>
        <taxon>Asterales</taxon>
        <taxon>Asteraceae</taxon>
        <taxon>Asteroideae</taxon>
        <taxon>Anthemideae</taxon>
        <taxon>Artemisiinae</taxon>
        <taxon>Artemisia</taxon>
    </lineage>
</organism>